<name>A0A6N8KTK8_9SPHI</name>
<proteinExistence type="predicted"/>
<feature type="transmembrane region" description="Helical" evidence="1">
    <location>
        <begin position="43"/>
        <end position="63"/>
    </location>
</feature>
<keyword evidence="1" id="KW-0812">Transmembrane</keyword>
<comment type="caution">
    <text evidence="2">The sequence shown here is derived from an EMBL/GenBank/DDBJ whole genome shotgun (WGS) entry which is preliminary data.</text>
</comment>
<feature type="transmembrane region" description="Helical" evidence="1">
    <location>
        <begin position="17"/>
        <end position="37"/>
    </location>
</feature>
<dbReference type="Proteomes" id="UP000435036">
    <property type="component" value="Unassembled WGS sequence"/>
</dbReference>
<dbReference type="EMBL" id="WSQA01000001">
    <property type="protein sequence ID" value="MVZ60780.1"/>
    <property type="molecule type" value="Genomic_DNA"/>
</dbReference>
<evidence type="ECO:0000313" key="3">
    <source>
        <dbReference type="Proteomes" id="UP000435036"/>
    </source>
</evidence>
<reference evidence="2 3" key="1">
    <citation type="submission" date="2019-12" db="EMBL/GenBank/DDBJ databases">
        <authorList>
            <person name="Dong K."/>
        </authorList>
    </citation>
    <scope>NUCLEOTIDE SEQUENCE [LARGE SCALE GENOMIC DNA]</scope>
    <source>
        <strain evidence="2 3">JCM 31225</strain>
    </source>
</reference>
<feature type="transmembrane region" description="Helical" evidence="1">
    <location>
        <begin position="75"/>
        <end position="94"/>
    </location>
</feature>
<protein>
    <submittedName>
        <fullName evidence="2">Uncharacterized protein</fullName>
    </submittedName>
</protein>
<keyword evidence="1" id="KW-1133">Transmembrane helix</keyword>
<keyword evidence="3" id="KW-1185">Reference proteome</keyword>
<dbReference type="RefSeq" id="WP_160367405.1">
    <property type="nucleotide sequence ID" value="NZ_WSQA01000001.1"/>
</dbReference>
<evidence type="ECO:0000313" key="2">
    <source>
        <dbReference type="EMBL" id="MVZ60780.1"/>
    </source>
</evidence>
<dbReference type="AlphaFoldDB" id="A0A6N8KTK8"/>
<gene>
    <name evidence="2" type="ORF">GQF63_01965</name>
</gene>
<accession>A0A6N8KTK8</accession>
<evidence type="ECO:0000256" key="1">
    <source>
        <dbReference type="SAM" id="Phobius"/>
    </source>
</evidence>
<sequence length="103" mass="12010">MSEITQQNSDKAKNKKLSLALIFLNSLFVILLFGGTFGYDPDHVQSILAFILFFPLLLGIYTFSYKEKEDRWAKWLFWLSLVVALVSLGIYWYLYELAKGFKN</sequence>
<keyword evidence="1" id="KW-0472">Membrane</keyword>
<organism evidence="2 3">
    <name type="scientific">Sphingobacterium humi</name>
    <dbReference type="NCBI Taxonomy" id="1796905"/>
    <lineage>
        <taxon>Bacteria</taxon>
        <taxon>Pseudomonadati</taxon>
        <taxon>Bacteroidota</taxon>
        <taxon>Sphingobacteriia</taxon>
        <taxon>Sphingobacteriales</taxon>
        <taxon>Sphingobacteriaceae</taxon>
        <taxon>Sphingobacterium</taxon>
    </lineage>
</organism>